<gene>
    <name evidence="5" type="ORF">F4692_001910</name>
</gene>
<reference evidence="5 6" key="1">
    <citation type="submission" date="2020-07" db="EMBL/GenBank/DDBJ databases">
        <authorList>
            <person name="Partida-Martinez L."/>
            <person name="Huntemann M."/>
            <person name="Clum A."/>
            <person name="Wang J."/>
            <person name="Palaniappan K."/>
            <person name="Ritter S."/>
            <person name="Chen I.-M."/>
            <person name="Stamatis D."/>
            <person name="Reddy T."/>
            <person name="O'Malley R."/>
            <person name="Daum C."/>
            <person name="Shapiro N."/>
            <person name="Ivanova N."/>
            <person name="Kyrpides N."/>
            <person name="Woyke T."/>
        </authorList>
    </citation>
    <scope>NUCLEOTIDE SEQUENCE [LARGE SCALE GENOMIC DNA]</scope>
    <source>
        <strain evidence="5 6">AT2.17</strain>
    </source>
</reference>
<keyword evidence="6" id="KW-1185">Reference proteome</keyword>
<dbReference type="GO" id="GO:0016757">
    <property type="term" value="F:glycosyltransferase activity"/>
    <property type="evidence" value="ECO:0007669"/>
    <property type="project" value="UniProtKB-KW"/>
</dbReference>
<accession>A0A7Y9KSR0</accession>
<dbReference type="Gene3D" id="3.40.50.2000">
    <property type="entry name" value="Glycogen Phosphorylase B"/>
    <property type="match status" value="2"/>
</dbReference>
<dbReference type="PANTHER" id="PTHR12526">
    <property type="entry name" value="GLYCOSYLTRANSFERASE"/>
    <property type="match status" value="1"/>
</dbReference>
<organism evidence="5 6">
    <name type="scientific">Nocardioides cavernae</name>
    <dbReference type="NCBI Taxonomy" id="1921566"/>
    <lineage>
        <taxon>Bacteria</taxon>
        <taxon>Bacillati</taxon>
        <taxon>Actinomycetota</taxon>
        <taxon>Actinomycetes</taxon>
        <taxon>Propionibacteriales</taxon>
        <taxon>Nocardioidaceae</taxon>
        <taxon>Nocardioides</taxon>
    </lineage>
</organism>
<evidence type="ECO:0000313" key="6">
    <source>
        <dbReference type="Proteomes" id="UP000549911"/>
    </source>
</evidence>
<evidence type="ECO:0000259" key="4">
    <source>
        <dbReference type="Pfam" id="PF13439"/>
    </source>
</evidence>
<evidence type="ECO:0000256" key="2">
    <source>
        <dbReference type="ARBA" id="ARBA00022679"/>
    </source>
</evidence>
<dbReference type="Pfam" id="PF00534">
    <property type="entry name" value="Glycos_transf_1"/>
    <property type="match status" value="1"/>
</dbReference>
<proteinExistence type="predicted"/>
<feature type="domain" description="Glycosyltransferase subfamily 4-like N-terminal" evidence="4">
    <location>
        <begin position="19"/>
        <end position="176"/>
    </location>
</feature>
<evidence type="ECO:0000256" key="1">
    <source>
        <dbReference type="ARBA" id="ARBA00022676"/>
    </source>
</evidence>
<dbReference type="Pfam" id="PF13439">
    <property type="entry name" value="Glyco_transf_4"/>
    <property type="match status" value="1"/>
</dbReference>
<dbReference type="EMBL" id="JACCBW010000002">
    <property type="protein sequence ID" value="NYE36777.1"/>
    <property type="molecule type" value="Genomic_DNA"/>
</dbReference>
<reference evidence="5 6" key="2">
    <citation type="submission" date="2020-08" db="EMBL/GenBank/DDBJ databases">
        <title>The Agave Microbiome: Exploring the role of microbial communities in plant adaptations to desert environments.</title>
        <authorList>
            <person name="Partida-Martinez L.P."/>
        </authorList>
    </citation>
    <scope>NUCLEOTIDE SEQUENCE [LARGE SCALE GENOMIC DNA]</scope>
    <source>
        <strain evidence="5 6">AT2.17</strain>
    </source>
</reference>
<dbReference type="PANTHER" id="PTHR12526:SF595">
    <property type="entry name" value="BLL5217 PROTEIN"/>
    <property type="match status" value="1"/>
</dbReference>
<feature type="domain" description="Glycosyl transferase family 1" evidence="3">
    <location>
        <begin position="189"/>
        <end position="316"/>
    </location>
</feature>
<dbReference type="AlphaFoldDB" id="A0A7Y9KSR0"/>
<comment type="caution">
    <text evidence="5">The sequence shown here is derived from an EMBL/GenBank/DDBJ whole genome shotgun (WGS) entry which is preliminary data.</text>
</comment>
<protein>
    <submittedName>
        <fullName evidence="5">Glycosyltransferase involved in cell wall biosynthesis</fullName>
    </submittedName>
</protein>
<name>A0A7Y9KSR0_9ACTN</name>
<evidence type="ECO:0000313" key="5">
    <source>
        <dbReference type="EMBL" id="NYE36777.1"/>
    </source>
</evidence>
<dbReference type="RefSeq" id="WP_218858377.1">
    <property type="nucleotide sequence ID" value="NZ_JACCBW010000002.1"/>
</dbReference>
<keyword evidence="2 5" id="KW-0808">Transferase</keyword>
<dbReference type="Proteomes" id="UP000549911">
    <property type="component" value="Unassembled WGS sequence"/>
</dbReference>
<dbReference type="InterPro" id="IPR028098">
    <property type="entry name" value="Glyco_trans_4-like_N"/>
</dbReference>
<dbReference type="InterPro" id="IPR001296">
    <property type="entry name" value="Glyco_trans_1"/>
</dbReference>
<sequence length="355" mass="37297">MRICLIASSSYPIREPFAGGLESMTHTMVRGLAERGHDVTLFAGPGSDTSLPARVLPLASVEVSAAAMADKFAPNAGWLAEHHAYLDLMLSLARTGAEDYDVVHNNSLHHLPVAMAPALDVPVLTTLHTPPLPLIESALALCPRPPRFVAVSQWTADAWRHAVDSDVVLNGLDLRRWPAGDGGGPAVWTGRIVPEKAPHLAIDACRRAGVDLLLAGPVQDEDYFAREVAPRLGPDARHVGHLSGPDLSALLRSASVAVVTPVWDEPYGLVAAEAMASGTPVAGFARGGLVQVVSPRAGVLVAPDDVEALAVAIREAAALDRGDVRAYAVATCGADAMVDRYLGLYGELAQRVDAA</sequence>
<dbReference type="SUPFAM" id="SSF53756">
    <property type="entry name" value="UDP-Glycosyltransferase/glycogen phosphorylase"/>
    <property type="match status" value="1"/>
</dbReference>
<keyword evidence="1" id="KW-0328">Glycosyltransferase</keyword>
<evidence type="ECO:0000259" key="3">
    <source>
        <dbReference type="Pfam" id="PF00534"/>
    </source>
</evidence>